<reference evidence="3" key="1">
    <citation type="submission" date="2014-09" db="EMBL/GenBank/DDBJ databases">
        <authorList>
            <person name="Illeghems K.G."/>
        </authorList>
    </citation>
    <scope>NUCLEOTIDE SEQUENCE [LARGE SCALE GENOMIC DNA]</scope>
    <source>
        <strain evidence="3">LMG 23848T</strain>
        <plasmid evidence="3">1P</plasmid>
    </source>
</reference>
<evidence type="ECO:0000313" key="1">
    <source>
        <dbReference type="EMBL" id="CEF57475.1"/>
    </source>
</evidence>
<dbReference type="EMBL" id="WOTE01000011">
    <property type="protein sequence ID" value="NHO40447.1"/>
    <property type="molecule type" value="Genomic_DNA"/>
</dbReference>
<gene>
    <name evidence="1" type="ORF">AGA_1P174</name>
    <name evidence="2" type="ORF">GOB80_12325</name>
</gene>
<evidence type="ECO:0000313" key="2">
    <source>
        <dbReference type="EMBL" id="NHO40447.1"/>
    </source>
</evidence>
<proteinExistence type="predicted"/>
<name>A0A0U5F725_9PROT</name>
<accession>A0A0U5F725</accession>
<evidence type="ECO:0000313" key="3">
    <source>
        <dbReference type="Proteomes" id="UP000068250"/>
    </source>
</evidence>
<evidence type="ECO:0008006" key="5">
    <source>
        <dbReference type="Google" id="ProtNLM"/>
    </source>
</evidence>
<geneLocation type="plasmid" evidence="3">
    <name>1P</name>
</geneLocation>
<dbReference type="EMBL" id="LN609303">
    <property type="protein sequence ID" value="CEF57475.1"/>
    <property type="molecule type" value="Genomic_DNA"/>
</dbReference>
<dbReference type="Proteomes" id="UP000068250">
    <property type="component" value="Plasmid 1P"/>
</dbReference>
<reference evidence="1" key="2">
    <citation type="submission" date="2014-09" db="EMBL/GenBank/DDBJ databases">
        <authorList>
            <person name="Magalhaes I.L.F."/>
            <person name="Oliveira U."/>
            <person name="Santos F.R."/>
            <person name="Vidigal T.H.D.A."/>
            <person name="Brescovit A.D."/>
            <person name="Santos A.J."/>
        </authorList>
    </citation>
    <scope>NUCLEOTIDE SEQUENCE</scope>
    <source>
        <strain evidence="1">LMG 23848T</strain>
    </source>
</reference>
<reference evidence="2 4" key="3">
    <citation type="journal article" date="2020" name="Int. J. Syst. Evol. Microbiol.">
        <title>Novel acetic acid bacteria from cider fermentations: Acetobacter conturbans sp. nov. and Acetobacter fallax sp. nov.</title>
        <authorList>
            <person name="Sombolestani A.S."/>
            <person name="Cleenwerck I."/>
            <person name="Cnockaert M."/>
            <person name="Borremans W."/>
            <person name="Wieme A.D."/>
            <person name="De Vuyst L."/>
            <person name="Vandamme P."/>
        </authorList>
    </citation>
    <scope>NUCLEOTIDE SEQUENCE [LARGE SCALE GENOMIC DNA]</scope>
    <source>
        <strain evidence="2 4">LMG 23848</strain>
    </source>
</reference>
<dbReference type="Proteomes" id="UP000657200">
    <property type="component" value="Unassembled WGS sequence"/>
</dbReference>
<dbReference type="PATRIC" id="fig|431306.5.peg.2911"/>
<protein>
    <recommendedName>
        <fullName evidence="5">CobQ/CobB/MinD/ParA nucleotide binding domain-containing protein</fullName>
    </recommendedName>
</protein>
<dbReference type="RefSeq" id="WP_059024998.1">
    <property type="nucleotide sequence ID" value="NZ_LN609303.1"/>
</dbReference>
<organism evidence="1 3">
    <name type="scientific">Acetobacter ghanensis</name>
    <dbReference type="NCBI Taxonomy" id="431306"/>
    <lineage>
        <taxon>Bacteria</taxon>
        <taxon>Pseudomonadati</taxon>
        <taxon>Pseudomonadota</taxon>
        <taxon>Alphaproteobacteria</taxon>
        <taxon>Acetobacterales</taxon>
        <taxon>Acetobacteraceae</taxon>
        <taxon>Acetobacter</taxon>
    </lineage>
</organism>
<dbReference type="AlphaFoldDB" id="A0A0U5F725"/>
<dbReference type="OrthoDB" id="7218005at2"/>
<keyword evidence="4" id="KW-1185">Reference proteome</keyword>
<evidence type="ECO:0000313" key="4">
    <source>
        <dbReference type="Proteomes" id="UP000657200"/>
    </source>
</evidence>
<sequence length="261" mass="28410">MADASKAPPTPTRSPRALWRIGRGRSGGSLGCAVIARHAIGLGHKVLVADGDINNPMLSRLYPPEGAHGVGRPKNATLETCKVWLADTLAKALEQHASVVIDMGGGDRISEELAAESDLGHFLAASNLIPTYAYFTGPERDDFEHMHRIWASGAFQGGTSVLFLNAGLQRNASRAVDPFAWLREDPRLLAMLKAGVIPIDMPALTSMKYIEEEGLSVFDAIDNKAGRSGRHLNPLWVHMAQKWLKDFTHNLDEEGAAEWMP</sequence>